<evidence type="ECO:0000313" key="4">
    <source>
        <dbReference type="Proteomes" id="UP000321393"/>
    </source>
</evidence>
<dbReference type="CDD" id="cd01647">
    <property type="entry name" value="RT_LTR"/>
    <property type="match status" value="1"/>
</dbReference>
<dbReference type="PROSITE" id="PS50878">
    <property type="entry name" value="RT_POL"/>
    <property type="match status" value="1"/>
</dbReference>
<dbReference type="AlphaFoldDB" id="A0A5A7STV0"/>
<dbReference type="Proteomes" id="UP000321393">
    <property type="component" value="Unassembled WGS sequence"/>
</dbReference>
<dbReference type="GO" id="GO:0003964">
    <property type="term" value="F:RNA-directed DNA polymerase activity"/>
    <property type="evidence" value="ECO:0007669"/>
    <property type="project" value="UniProtKB-KW"/>
</dbReference>
<dbReference type="InterPro" id="IPR000477">
    <property type="entry name" value="RT_dom"/>
</dbReference>
<name>A0A5A7STV0_CUCMM</name>
<dbReference type="PANTHER" id="PTHR24559:SF436">
    <property type="entry name" value="RNA-DIRECTED DNA POLYMERASE HOMOLOG"/>
    <property type="match status" value="1"/>
</dbReference>
<dbReference type="Gene3D" id="3.10.10.10">
    <property type="entry name" value="HIV Type 1 Reverse Transcriptase, subunit A, domain 1"/>
    <property type="match status" value="1"/>
</dbReference>
<keyword evidence="2" id="KW-0695">RNA-directed DNA polymerase</keyword>
<dbReference type="OrthoDB" id="542221at2759"/>
<evidence type="ECO:0000259" key="1">
    <source>
        <dbReference type="PROSITE" id="PS50878"/>
    </source>
</evidence>
<keyword evidence="2" id="KW-0548">Nucleotidyltransferase</keyword>
<organism evidence="2 4">
    <name type="scientific">Cucumis melo var. makuwa</name>
    <name type="common">Oriental melon</name>
    <dbReference type="NCBI Taxonomy" id="1194695"/>
    <lineage>
        <taxon>Eukaryota</taxon>
        <taxon>Viridiplantae</taxon>
        <taxon>Streptophyta</taxon>
        <taxon>Embryophyta</taxon>
        <taxon>Tracheophyta</taxon>
        <taxon>Spermatophyta</taxon>
        <taxon>Magnoliopsida</taxon>
        <taxon>eudicotyledons</taxon>
        <taxon>Gunneridae</taxon>
        <taxon>Pentapetalae</taxon>
        <taxon>rosids</taxon>
        <taxon>fabids</taxon>
        <taxon>Cucurbitales</taxon>
        <taxon>Cucurbitaceae</taxon>
        <taxon>Benincaseae</taxon>
        <taxon>Cucumis</taxon>
    </lineage>
</organism>
<evidence type="ECO:0000313" key="5">
    <source>
        <dbReference type="Proteomes" id="UP000321947"/>
    </source>
</evidence>
<evidence type="ECO:0000313" key="3">
    <source>
        <dbReference type="EMBL" id="TYK22016.1"/>
    </source>
</evidence>
<dbReference type="SUPFAM" id="SSF56672">
    <property type="entry name" value="DNA/RNA polymerases"/>
    <property type="match status" value="1"/>
</dbReference>
<dbReference type="InterPro" id="IPR053134">
    <property type="entry name" value="RNA-dir_DNA_polymerase"/>
</dbReference>
<dbReference type="InterPro" id="IPR021109">
    <property type="entry name" value="Peptidase_aspartic_dom_sf"/>
</dbReference>
<dbReference type="InterPro" id="IPR043128">
    <property type="entry name" value="Rev_trsase/Diguanyl_cyclase"/>
</dbReference>
<evidence type="ECO:0000313" key="2">
    <source>
        <dbReference type="EMBL" id="KAA0032951.1"/>
    </source>
</evidence>
<gene>
    <name evidence="3" type="ORF">E5676_scaffold482G00560</name>
    <name evidence="2" type="ORF">E6C27_scaffold269G00280</name>
</gene>
<dbReference type="InterPro" id="IPR043502">
    <property type="entry name" value="DNA/RNA_pol_sf"/>
</dbReference>
<dbReference type="PANTHER" id="PTHR24559">
    <property type="entry name" value="TRANSPOSON TY3-I GAG-POL POLYPROTEIN"/>
    <property type="match status" value="1"/>
</dbReference>
<dbReference type="Pfam" id="PF13650">
    <property type="entry name" value="Asp_protease_2"/>
    <property type="match status" value="1"/>
</dbReference>
<dbReference type="Pfam" id="PF00078">
    <property type="entry name" value="RVT_1"/>
    <property type="match status" value="1"/>
</dbReference>
<dbReference type="Gene3D" id="2.40.70.10">
    <property type="entry name" value="Acid Proteases"/>
    <property type="match status" value="1"/>
</dbReference>
<dbReference type="CDD" id="cd00303">
    <property type="entry name" value="retropepsin_like"/>
    <property type="match status" value="1"/>
</dbReference>
<feature type="domain" description="Reverse transcriptase" evidence="1">
    <location>
        <begin position="324"/>
        <end position="474"/>
    </location>
</feature>
<dbReference type="Gene3D" id="3.30.70.270">
    <property type="match status" value="1"/>
</dbReference>
<comment type="caution">
    <text evidence="2">The sequence shown here is derived from an EMBL/GenBank/DDBJ whole genome shotgun (WGS) entry which is preliminary data.</text>
</comment>
<keyword evidence="2" id="KW-0808">Transferase</keyword>
<accession>A0A5A7STV0</accession>
<sequence length="474" mass="53931">MNKEFTTSRPRTLQLNGCLTCLTTLRMRDAIQIPHLEEVGTTVQVLLKLREGTDALMKIVGTTLGQGMPEQNCFQCIPGIFSLSSNNQLSQTEREVDQMEEVDNPRMGALKFLSSLQKKVGETNTQVERRLMYVDTCINQKPTKNTIVDSGASHNFITEAEAKRLNLYWEKDPGRMKVVNSTALPIIGLVKRTMIRLGGWSGLVDFVVVKMDDFDVTDLRQPYGLKMISAMQLKKGLSRDEPTFMASPLNSSENLGETVPKEIMRVLEKYHDVMPDSLPKSLPPRRMIDHEIELVLGAKPPAKNAYRMAPSELAELWKKLDELLNAGFIRPAKAPYGAPVLFQKKKDGSLRLCINYRALNKLTVRNKYPLPIITDLFDRLHGAKYFSKLDLRSGYYQVRIAEGDEPKITCVTRYGAFEFLIMPFGLTNAPVTFCTLMNQVFHEYLDKFVVVYLDDIMVYSTTMEEHRDHLQKVF</sequence>
<dbReference type="EMBL" id="SSTE01020983">
    <property type="protein sequence ID" value="KAA0032951.1"/>
    <property type="molecule type" value="Genomic_DNA"/>
</dbReference>
<dbReference type="EMBL" id="SSTD01005249">
    <property type="protein sequence ID" value="TYK22016.1"/>
    <property type="molecule type" value="Genomic_DNA"/>
</dbReference>
<reference evidence="4 5" key="1">
    <citation type="submission" date="2019-08" db="EMBL/GenBank/DDBJ databases">
        <title>Draft genome sequences of two oriental melons (Cucumis melo L. var makuwa).</title>
        <authorList>
            <person name="Kwon S.-Y."/>
        </authorList>
    </citation>
    <scope>NUCLEOTIDE SEQUENCE [LARGE SCALE GENOMIC DNA]</scope>
    <source>
        <strain evidence="5">cv. Chang Bougi</strain>
        <strain evidence="4">cv. SW 3</strain>
        <tissue evidence="2">Leaf</tissue>
    </source>
</reference>
<protein>
    <submittedName>
        <fullName evidence="2">RNA-directed DNA polymerase-like protein</fullName>
    </submittedName>
</protein>
<proteinExistence type="predicted"/>
<dbReference type="Proteomes" id="UP000321947">
    <property type="component" value="Unassembled WGS sequence"/>
</dbReference>